<dbReference type="GO" id="GO:0008233">
    <property type="term" value="F:peptidase activity"/>
    <property type="evidence" value="ECO:0007669"/>
    <property type="project" value="UniProtKB-KW"/>
</dbReference>
<accession>A0ABM7RKU6</accession>
<evidence type="ECO:0000313" key="2">
    <source>
        <dbReference type="EMBL" id="BCX47691.1"/>
    </source>
</evidence>
<organism evidence="2 3">
    <name type="scientific">Haloferula helveola</name>
    <dbReference type="NCBI Taxonomy" id="490095"/>
    <lineage>
        <taxon>Bacteria</taxon>
        <taxon>Pseudomonadati</taxon>
        <taxon>Verrucomicrobiota</taxon>
        <taxon>Verrucomicrobiia</taxon>
        <taxon>Verrucomicrobiales</taxon>
        <taxon>Verrucomicrobiaceae</taxon>
        <taxon>Haloferula</taxon>
    </lineage>
</organism>
<dbReference type="InterPro" id="IPR035940">
    <property type="entry name" value="CAP_sf"/>
</dbReference>
<dbReference type="RefSeq" id="WP_338690019.1">
    <property type="nucleotide sequence ID" value="NZ_AP024702.1"/>
</dbReference>
<dbReference type="PANTHER" id="PTHR31157">
    <property type="entry name" value="SCP DOMAIN-CONTAINING PROTEIN"/>
    <property type="match status" value="1"/>
</dbReference>
<dbReference type="PANTHER" id="PTHR31157:SF1">
    <property type="entry name" value="SCP DOMAIN-CONTAINING PROTEIN"/>
    <property type="match status" value="1"/>
</dbReference>
<sequence>MKPHHLAIALLALGPAHADRTSDELLAAFQTRLETRQPIDELCDSLEGKPDETLSDLIAELNKAWPGVRDRYLAALESVAKTGVGGDRNARQKRIRELRDDFMSVYRLGEGPMKPLLKSKSMPAVEELRKLLSPTSEELLKGAPPTLAPLREAANKLARFRDAALDAALSSIPSDSVSSLEEREKSVAATAGDLPRDGLKTIERNRKIAEDENVPADEARGIEECNYWRLYVGLNALVLDPKLCDASRDHSKDMAEKGFFAHESPVPGKKTPWDRAKNFGTTASGENIYSGSNQPQAANRGWFYSPGHHKNMFNPGQQRIGLGHHGGRWTQMFGK</sequence>
<dbReference type="Proteomes" id="UP001374893">
    <property type="component" value="Chromosome"/>
</dbReference>
<dbReference type="CDD" id="cd05379">
    <property type="entry name" value="CAP_bacterial"/>
    <property type="match status" value="1"/>
</dbReference>
<evidence type="ECO:0000259" key="1">
    <source>
        <dbReference type="Pfam" id="PF00188"/>
    </source>
</evidence>
<dbReference type="InterPro" id="IPR014044">
    <property type="entry name" value="CAP_dom"/>
</dbReference>
<dbReference type="SUPFAM" id="SSF55797">
    <property type="entry name" value="PR-1-like"/>
    <property type="match status" value="1"/>
</dbReference>
<proteinExistence type="predicted"/>
<evidence type="ECO:0000313" key="3">
    <source>
        <dbReference type="Proteomes" id="UP001374893"/>
    </source>
</evidence>
<reference evidence="2 3" key="1">
    <citation type="submission" date="2021-06" db="EMBL/GenBank/DDBJ databases">
        <title>Complete genome of Haloferula helveola possessing various polysaccharide degrading enzymes.</title>
        <authorList>
            <person name="Takami H."/>
            <person name="Huang C."/>
            <person name="Hamasaki K."/>
        </authorList>
    </citation>
    <scope>NUCLEOTIDE SEQUENCE [LARGE SCALE GENOMIC DNA]</scope>
    <source>
        <strain evidence="2 3">CN-1</strain>
    </source>
</reference>
<keyword evidence="3" id="KW-1185">Reference proteome</keyword>
<gene>
    <name evidence="2" type="ORF">HAHE_15990</name>
</gene>
<feature type="domain" description="SCP" evidence="1">
    <location>
        <begin position="223"/>
        <end position="327"/>
    </location>
</feature>
<dbReference type="EMBL" id="AP024702">
    <property type="protein sequence ID" value="BCX47691.1"/>
    <property type="molecule type" value="Genomic_DNA"/>
</dbReference>
<keyword evidence="2" id="KW-0645">Protease</keyword>
<name>A0ABM7RKU6_9BACT</name>
<protein>
    <submittedName>
        <fullName evidence="2">Serine protease</fullName>
    </submittedName>
</protein>
<dbReference type="Gene3D" id="3.40.33.10">
    <property type="entry name" value="CAP"/>
    <property type="match status" value="1"/>
</dbReference>
<dbReference type="GO" id="GO:0006508">
    <property type="term" value="P:proteolysis"/>
    <property type="evidence" value="ECO:0007669"/>
    <property type="project" value="UniProtKB-KW"/>
</dbReference>
<dbReference type="Pfam" id="PF00188">
    <property type="entry name" value="CAP"/>
    <property type="match status" value="1"/>
</dbReference>
<keyword evidence="2" id="KW-0378">Hydrolase</keyword>